<evidence type="ECO:0000256" key="2">
    <source>
        <dbReference type="ARBA" id="ARBA00022692"/>
    </source>
</evidence>
<keyword evidence="5 6" id="KW-0472">Membrane</keyword>
<protein>
    <submittedName>
        <fullName evidence="7">Rod shape-determining protein RodA</fullName>
    </submittedName>
</protein>
<dbReference type="AlphaFoldDB" id="A0A6V6Y3K3"/>
<evidence type="ECO:0000256" key="4">
    <source>
        <dbReference type="ARBA" id="ARBA00022989"/>
    </source>
</evidence>
<dbReference type="Proteomes" id="UP000586454">
    <property type="component" value="Unassembled WGS sequence"/>
</dbReference>
<evidence type="ECO:0000256" key="3">
    <source>
        <dbReference type="ARBA" id="ARBA00022960"/>
    </source>
</evidence>
<name>A0A6V6Y3K3_9FIRM</name>
<dbReference type="InterPro" id="IPR001182">
    <property type="entry name" value="FtsW/RodA"/>
</dbReference>
<feature type="transmembrane region" description="Helical" evidence="6">
    <location>
        <begin position="85"/>
        <end position="104"/>
    </location>
</feature>
<dbReference type="EMBL" id="CAIJCS010000019">
    <property type="protein sequence ID" value="CAC9931186.1"/>
    <property type="molecule type" value="Genomic_DNA"/>
</dbReference>
<evidence type="ECO:0000256" key="5">
    <source>
        <dbReference type="ARBA" id="ARBA00023136"/>
    </source>
</evidence>
<accession>A0A6V6Y3K3</accession>
<feature type="transmembrane region" description="Helical" evidence="6">
    <location>
        <begin position="353"/>
        <end position="375"/>
    </location>
</feature>
<dbReference type="RefSeq" id="WP_180499754.1">
    <property type="nucleotide sequence ID" value="NZ_CAIJCS010000019.1"/>
</dbReference>
<evidence type="ECO:0000256" key="6">
    <source>
        <dbReference type="SAM" id="Phobius"/>
    </source>
</evidence>
<dbReference type="GO" id="GO:0032153">
    <property type="term" value="C:cell division site"/>
    <property type="evidence" value="ECO:0007669"/>
    <property type="project" value="TreeGrafter"/>
</dbReference>
<keyword evidence="2 6" id="KW-0812">Transmembrane</keyword>
<dbReference type="NCBIfam" id="TIGR02210">
    <property type="entry name" value="rodA_shape"/>
    <property type="match status" value="1"/>
</dbReference>
<evidence type="ECO:0000313" key="8">
    <source>
        <dbReference type="Proteomes" id="UP000586454"/>
    </source>
</evidence>
<feature type="transmembrane region" description="Helical" evidence="6">
    <location>
        <begin position="28"/>
        <end position="52"/>
    </location>
</feature>
<dbReference type="GO" id="GO:0005886">
    <property type="term" value="C:plasma membrane"/>
    <property type="evidence" value="ECO:0007669"/>
    <property type="project" value="TreeGrafter"/>
</dbReference>
<dbReference type="Pfam" id="PF01098">
    <property type="entry name" value="FTSW_RODA_SPOVE"/>
    <property type="match status" value="1"/>
</dbReference>
<feature type="transmembrane region" description="Helical" evidence="6">
    <location>
        <begin position="317"/>
        <end position="333"/>
    </location>
</feature>
<feature type="transmembrane region" description="Helical" evidence="6">
    <location>
        <begin position="177"/>
        <end position="194"/>
    </location>
</feature>
<evidence type="ECO:0000313" key="7">
    <source>
        <dbReference type="EMBL" id="CAC9931186.1"/>
    </source>
</evidence>
<comment type="caution">
    <text evidence="7">The sequence shown here is derived from an EMBL/GenBank/DDBJ whole genome shotgun (WGS) entry which is preliminary data.</text>
</comment>
<evidence type="ECO:0000256" key="1">
    <source>
        <dbReference type="ARBA" id="ARBA00004141"/>
    </source>
</evidence>
<keyword evidence="8" id="KW-1185">Reference proteome</keyword>
<keyword evidence="3" id="KW-0133">Cell shape</keyword>
<sequence length="414" mass="46858">MKNPFNRQGLERLVSHFNFDFNKRNIDLTLVLAIVAITLLGFVVLSSATLTYGNRPYLIKQGVATLLGAGIAFGLMVVDYRIWKNYYPFLYLLSVLLLVATLLFGHGDTTWGSKSWLTIGPVNFQPAEFVKIFLVICLAAYLDTHGHKLNEPKELLKTLAFAGFPVGLILLQPDFGTAMVFLFFIAIMLFFSNLDWKYIFGALGAALLSLPLLYARLDDYQKDRILDFLKPDANTSGSGYQAYEGRIAIGDGRLFGRGLYKGPQTQFNFVPTKETDFIFPVLVEELGFLGGSLLILLYGLIFYRLISLSKIAKDKMGELMILGFLGILFIHVWENIGMTLGLMPVTGIPLPFISYGGTFQMVNFAMIGLCLSVRYHRTSRITHRKLPNYWERLTDRIAEIQQEQLHKERSRRSR</sequence>
<gene>
    <name evidence="7" type="ORF">PEPNEM18_00932</name>
</gene>
<dbReference type="PANTHER" id="PTHR30474:SF1">
    <property type="entry name" value="PEPTIDOGLYCAN GLYCOSYLTRANSFERASE MRDB"/>
    <property type="match status" value="1"/>
</dbReference>
<dbReference type="GO" id="GO:0015648">
    <property type="term" value="F:lipid-linked peptidoglycan transporter activity"/>
    <property type="evidence" value="ECO:0007669"/>
    <property type="project" value="TreeGrafter"/>
</dbReference>
<proteinExistence type="predicted"/>
<reference evidence="7 8" key="1">
    <citation type="submission" date="2020-06" db="EMBL/GenBank/DDBJ databases">
        <authorList>
            <person name="Criscuolo A."/>
        </authorList>
    </citation>
    <scope>NUCLEOTIDE SEQUENCE [LARGE SCALE GENOMIC DNA]</scope>
    <source>
        <strain evidence="7">1804121828</strain>
    </source>
</reference>
<comment type="subcellular location">
    <subcellularLocation>
        <location evidence="1">Membrane</location>
        <topology evidence="1">Multi-pass membrane protein</topology>
    </subcellularLocation>
</comment>
<organism evidence="7 8">
    <name type="scientific">Aedoeadaptatus nemausensis</name>
    <dbReference type="NCBI Taxonomy" id="2582829"/>
    <lineage>
        <taxon>Bacteria</taxon>
        <taxon>Bacillati</taxon>
        <taxon>Bacillota</taxon>
        <taxon>Tissierellia</taxon>
        <taxon>Tissierellales</taxon>
        <taxon>Peptoniphilaceae</taxon>
        <taxon>Aedoeadaptatus</taxon>
    </lineage>
</organism>
<feature type="transmembrane region" description="Helical" evidence="6">
    <location>
        <begin position="286"/>
        <end position="305"/>
    </location>
</feature>
<feature type="transmembrane region" description="Helical" evidence="6">
    <location>
        <begin position="58"/>
        <end position="78"/>
    </location>
</feature>
<feature type="transmembrane region" description="Helical" evidence="6">
    <location>
        <begin position="199"/>
        <end position="217"/>
    </location>
</feature>
<dbReference type="InterPro" id="IPR011923">
    <property type="entry name" value="RodA/MrdB"/>
</dbReference>
<dbReference type="GO" id="GO:0051301">
    <property type="term" value="P:cell division"/>
    <property type="evidence" value="ECO:0007669"/>
    <property type="project" value="InterPro"/>
</dbReference>
<dbReference type="PANTHER" id="PTHR30474">
    <property type="entry name" value="CELL CYCLE PROTEIN"/>
    <property type="match status" value="1"/>
</dbReference>
<dbReference type="GO" id="GO:0008360">
    <property type="term" value="P:regulation of cell shape"/>
    <property type="evidence" value="ECO:0007669"/>
    <property type="project" value="UniProtKB-KW"/>
</dbReference>
<keyword evidence="4 6" id="KW-1133">Transmembrane helix</keyword>